<keyword evidence="2 4" id="KW-0238">DNA-binding</keyword>
<organism evidence="6 7">
    <name type="scientific">Corallococcus caeni</name>
    <dbReference type="NCBI Taxonomy" id="3082388"/>
    <lineage>
        <taxon>Bacteria</taxon>
        <taxon>Pseudomonadati</taxon>
        <taxon>Myxococcota</taxon>
        <taxon>Myxococcia</taxon>
        <taxon>Myxococcales</taxon>
        <taxon>Cystobacterineae</taxon>
        <taxon>Myxococcaceae</taxon>
        <taxon>Corallococcus</taxon>
    </lineage>
</organism>
<accession>A0ABQ6QI41</accession>
<evidence type="ECO:0000259" key="5">
    <source>
        <dbReference type="PROSITE" id="PS50977"/>
    </source>
</evidence>
<dbReference type="PROSITE" id="PS50977">
    <property type="entry name" value="HTH_TETR_2"/>
    <property type="match status" value="1"/>
</dbReference>
<keyword evidence="3" id="KW-0804">Transcription</keyword>
<protein>
    <submittedName>
        <fullName evidence="6">TetR/AcrR family transcriptional regulator</fullName>
    </submittedName>
</protein>
<proteinExistence type="predicted"/>
<dbReference type="RefSeq" id="WP_338273497.1">
    <property type="nucleotide sequence ID" value="NZ_BTTX01000001.1"/>
</dbReference>
<evidence type="ECO:0000256" key="2">
    <source>
        <dbReference type="ARBA" id="ARBA00023125"/>
    </source>
</evidence>
<name>A0ABQ6QI41_9BACT</name>
<dbReference type="InterPro" id="IPR009057">
    <property type="entry name" value="Homeodomain-like_sf"/>
</dbReference>
<evidence type="ECO:0000313" key="6">
    <source>
        <dbReference type="EMBL" id="GMU03770.1"/>
    </source>
</evidence>
<evidence type="ECO:0000256" key="1">
    <source>
        <dbReference type="ARBA" id="ARBA00023015"/>
    </source>
</evidence>
<dbReference type="InterPro" id="IPR001647">
    <property type="entry name" value="HTH_TetR"/>
</dbReference>
<dbReference type="InterPro" id="IPR050109">
    <property type="entry name" value="HTH-type_TetR-like_transc_reg"/>
</dbReference>
<dbReference type="PRINTS" id="PR00455">
    <property type="entry name" value="HTHTETR"/>
</dbReference>
<evidence type="ECO:0000313" key="7">
    <source>
        <dbReference type="Proteomes" id="UP001342631"/>
    </source>
</evidence>
<dbReference type="SUPFAM" id="SSF46689">
    <property type="entry name" value="Homeodomain-like"/>
    <property type="match status" value="1"/>
</dbReference>
<keyword evidence="1" id="KW-0805">Transcription regulation</keyword>
<dbReference type="PANTHER" id="PTHR30055">
    <property type="entry name" value="HTH-TYPE TRANSCRIPTIONAL REGULATOR RUTR"/>
    <property type="match status" value="1"/>
</dbReference>
<reference evidence="6 7" key="1">
    <citation type="journal article" date="2024" name="Arch. Microbiol.">
        <title>Corallococcus caeni sp. nov., a novel myxobacterium isolated from activated sludge.</title>
        <authorList>
            <person name="Tomita S."/>
            <person name="Nakai R."/>
            <person name="Kuroda K."/>
            <person name="Kurashita H."/>
            <person name="Hatamoto M."/>
            <person name="Yamaguchi T."/>
            <person name="Narihiro T."/>
        </authorList>
    </citation>
    <scope>NUCLEOTIDE SEQUENCE [LARGE SCALE GENOMIC DNA]</scope>
    <source>
        <strain evidence="6 7">NO1</strain>
    </source>
</reference>
<dbReference type="Pfam" id="PF00440">
    <property type="entry name" value="TetR_N"/>
    <property type="match status" value="1"/>
</dbReference>
<sequence length="206" mass="22945">MGERRESKKRETRQRISDVATELFFARGFDAVTLDEIAAAAGVSKMTVFNYFPRKEDLMLDRQDDLKLVFFREAIRARPPGQSPVAELRALMARLREEKHPFVRFDRHTADFWRFIAASPSLEARLRELNDEAAEGLALELDGPTPDGLARLAAGMIVLTVRTARQEALRVFELGGSAKKASTVFFALVDQGFAAVQGMAAADARS</sequence>
<gene>
    <name evidence="6" type="ORF">ASNO1_00220</name>
</gene>
<evidence type="ECO:0000256" key="3">
    <source>
        <dbReference type="ARBA" id="ARBA00023163"/>
    </source>
</evidence>
<comment type="caution">
    <text evidence="6">The sequence shown here is derived from an EMBL/GenBank/DDBJ whole genome shotgun (WGS) entry which is preliminary data.</text>
</comment>
<dbReference type="EMBL" id="BTTX01000001">
    <property type="protein sequence ID" value="GMU03770.1"/>
    <property type="molecule type" value="Genomic_DNA"/>
</dbReference>
<feature type="domain" description="HTH tetR-type" evidence="5">
    <location>
        <begin position="10"/>
        <end position="70"/>
    </location>
</feature>
<keyword evidence="7" id="KW-1185">Reference proteome</keyword>
<dbReference type="PANTHER" id="PTHR30055:SF234">
    <property type="entry name" value="HTH-TYPE TRANSCRIPTIONAL REGULATOR BETI"/>
    <property type="match status" value="1"/>
</dbReference>
<dbReference type="Proteomes" id="UP001342631">
    <property type="component" value="Unassembled WGS sequence"/>
</dbReference>
<feature type="DNA-binding region" description="H-T-H motif" evidence="4">
    <location>
        <begin position="33"/>
        <end position="52"/>
    </location>
</feature>
<evidence type="ECO:0000256" key="4">
    <source>
        <dbReference type="PROSITE-ProRule" id="PRU00335"/>
    </source>
</evidence>
<dbReference type="Gene3D" id="1.10.357.10">
    <property type="entry name" value="Tetracycline Repressor, domain 2"/>
    <property type="match status" value="1"/>
</dbReference>